<dbReference type="SUPFAM" id="SSF46785">
    <property type="entry name" value="Winged helix' DNA-binding domain"/>
    <property type="match status" value="1"/>
</dbReference>
<name>V5HLP3_IXORI</name>
<evidence type="ECO:0000259" key="2">
    <source>
        <dbReference type="PROSITE" id="PS51507"/>
    </source>
</evidence>
<dbReference type="InterPro" id="IPR036390">
    <property type="entry name" value="WH_DNA-bd_sf"/>
</dbReference>
<dbReference type="Gene3D" id="1.10.10.10">
    <property type="entry name" value="Winged helix-like DNA-binding domain superfamily/Winged helix DNA-binding domain"/>
    <property type="match status" value="1"/>
</dbReference>
<protein>
    <submittedName>
        <fullName evidence="3">Putative interferon regulatory factor</fullName>
    </submittedName>
</protein>
<accession>V5HLP3</accession>
<dbReference type="AlphaFoldDB" id="V5HLP3"/>
<feature type="compositionally biased region" description="Basic and acidic residues" evidence="1">
    <location>
        <begin position="135"/>
        <end position="147"/>
    </location>
</feature>
<evidence type="ECO:0000256" key="1">
    <source>
        <dbReference type="SAM" id="MobiDB-lite"/>
    </source>
</evidence>
<feature type="region of interest" description="Disordered" evidence="1">
    <location>
        <begin position="126"/>
        <end position="147"/>
    </location>
</feature>
<dbReference type="GO" id="GO:0000976">
    <property type="term" value="F:transcription cis-regulatory region binding"/>
    <property type="evidence" value="ECO:0007669"/>
    <property type="project" value="InterPro"/>
</dbReference>
<evidence type="ECO:0000313" key="3">
    <source>
        <dbReference type="EMBL" id="JAB78614.1"/>
    </source>
</evidence>
<dbReference type="PROSITE" id="PS51507">
    <property type="entry name" value="IRF_2"/>
    <property type="match status" value="1"/>
</dbReference>
<feature type="domain" description="IRF tryptophan pentad repeat" evidence="2">
    <location>
        <begin position="1"/>
        <end position="101"/>
    </location>
</feature>
<organism evidence="3">
    <name type="scientific">Ixodes ricinus</name>
    <name type="common">Common tick</name>
    <name type="synonym">Acarus ricinus</name>
    <dbReference type="NCBI Taxonomy" id="34613"/>
    <lineage>
        <taxon>Eukaryota</taxon>
        <taxon>Metazoa</taxon>
        <taxon>Ecdysozoa</taxon>
        <taxon>Arthropoda</taxon>
        <taxon>Chelicerata</taxon>
        <taxon>Arachnida</taxon>
        <taxon>Acari</taxon>
        <taxon>Parasitiformes</taxon>
        <taxon>Ixodida</taxon>
        <taxon>Ixodoidea</taxon>
        <taxon>Ixodidae</taxon>
        <taxon>Ixodinae</taxon>
        <taxon>Ixodes</taxon>
    </lineage>
</organism>
<sequence>LLVQDFLIPCLENRRYGRDLVWMNRRKGIFRINWIHQGSRAWTTDRGAVFKDWVHIKSGWQKDDPSGMVKAKQRVRAAFLKCPHLKRIYKCNQYRIYQIRHIKGLLIGQAARSETSCRQWHDVISVTSSPSRPHPRQEHENQLLESARQTERALKKKKKKKRHSPGRLYRTTLCLPIVNPLGPPTPHEIFLSTGDASWFLHEELCDYRVLVKCVYRGGVDQEFFDQLEQAHSSRADGRGSSHPDA</sequence>
<dbReference type="Pfam" id="PF00605">
    <property type="entry name" value="IRF"/>
    <property type="match status" value="1"/>
</dbReference>
<proteinExistence type="evidence at transcript level"/>
<dbReference type="InterPro" id="IPR001346">
    <property type="entry name" value="Interferon_reg_fact_DNA-bd_dom"/>
</dbReference>
<reference evidence="3" key="1">
    <citation type="journal article" date="2015" name="Sci. Rep.">
        <title>Tissue- and time-dependent transcription in Ixodes ricinus salivary glands and midguts when blood feeding on the vertebrate host.</title>
        <authorList>
            <person name="Kotsyfakis M."/>
            <person name="Schwarz A."/>
            <person name="Erhart J."/>
            <person name="Ribeiro J.M."/>
        </authorList>
    </citation>
    <scope>NUCLEOTIDE SEQUENCE</scope>
    <source>
        <tissue evidence="3">Salivary gland and midgut</tissue>
    </source>
</reference>
<dbReference type="EMBL" id="GANP01005854">
    <property type="protein sequence ID" value="JAB78614.1"/>
    <property type="molecule type" value="mRNA"/>
</dbReference>
<dbReference type="InterPro" id="IPR036388">
    <property type="entry name" value="WH-like_DNA-bd_sf"/>
</dbReference>
<feature type="non-terminal residue" evidence="3">
    <location>
        <position position="1"/>
    </location>
</feature>